<proteinExistence type="predicted"/>
<dbReference type="PROSITE" id="PS50075">
    <property type="entry name" value="CARRIER"/>
    <property type="match status" value="1"/>
</dbReference>
<dbReference type="OrthoDB" id="2626117at2"/>
<evidence type="ECO:0000259" key="1">
    <source>
        <dbReference type="PROSITE" id="PS50075"/>
    </source>
</evidence>
<dbReference type="AlphaFoldDB" id="A0A3A3GRD9"/>
<evidence type="ECO:0000313" key="3">
    <source>
        <dbReference type="Proteomes" id="UP000266177"/>
    </source>
</evidence>
<dbReference type="Gene3D" id="1.10.1200.10">
    <property type="entry name" value="ACP-like"/>
    <property type="match status" value="1"/>
</dbReference>
<dbReference type="Proteomes" id="UP000266177">
    <property type="component" value="Unassembled WGS sequence"/>
</dbReference>
<name>A0A3A3GRD9_PANTH</name>
<dbReference type="InterPro" id="IPR009081">
    <property type="entry name" value="PP-bd_ACP"/>
</dbReference>
<dbReference type="Pfam" id="PF00550">
    <property type="entry name" value="PP-binding"/>
    <property type="match status" value="1"/>
</dbReference>
<gene>
    <name evidence="2" type="ORF">DQX05_03330</name>
</gene>
<dbReference type="InterPro" id="IPR036736">
    <property type="entry name" value="ACP-like_sf"/>
</dbReference>
<dbReference type="EMBL" id="QYZD01000002">
    <property type="protein sequence ID" value="RJG25945.1"/>
    <property type="molecule type" value="Genomic_DNA"/>
</dbReference>
<feature type="domain" description="Carrier" evidence="1">
    <location>
        <begin position="4"/>
        <end position="83"/>
    </location>
</feature>
<reference evidence="2 3" key="1">
    <citation type="submission" date="2018-09" db="EMBL/GenBank/DDBJ databases">
        <title>Paenibacillus SK2017-BO5.</title>
        <authorList>
            <person name="Piskunova J.V."/>
            <person name="Dubiley S.A."/>
            <person name="Severinov K.V."/>
        </authorList>
    </citation>
    <scope>NUCLEOTIDE SEQUENCE [LARGE SCALE GENOMIC DNA]</scope>
    <source>
        <strain evidence="2 3">BO5</strain>
    </source>
</reference>
<comment type="caution">
    <text evidence="2">The sequence shown here is derived from an EMBL/GenBank/DDBJ whole genome shotgun (WGS) entry which is preliminary data.</text>
</comment>
<sequence length="87" mass="9848">MNRDAIEPIEQEIAGILQTMLKLPYVEADTVLIGETGILDSMTVMRLLAEIERRFDFTLDEDDLTLDSISSVKRLAEWVIQSKQAGH</sequence>
<organism evidence="2 3">
    <name type="scientific">Paenibacillus thiaminolyticus</name>
    <name type="common">Bacillus thiaminolyticus</name>
    <dbReference type="NCBI Taxonomy" id="49283"/>
    <lineage>
        <taxon>Bacteria</taxon>
        <taxon>Bacillati</taxon>
        <taxon>Bacillota</taxon>
        <taxon>Bacilli</taxon>
        <taxon>Bacillales</taxon>
        <taxon>Paenibacillaceae</taxon>
        <taxon>Paenibacillus</taxon>
    </lineage>
</organism>
<dbReference type="RefSeq" id="WP_119790870.1">
    <property type="nucleotide sequence ID" value="NZ_QYZD01000002.1"/>
</dbReference>
<accession>A0A3A3GRD9</accession>
<dbReference type="SUPFAM" id="SSF47336">
    <property type="entry name" value="ACP-like"/>
    <property type="match status" value="1"/>
</dbReference>
<evidence type="ECO:0000313" key="2">
    <source>
        <dbReference type="EMBL" id="RJG25945.1"/>
    </source>
</evidence>
<protein>
    <submittedName>
        <fullName evidence="2">Acyl carrier protein</fullName>
    </submittedName>
</protein>